<feature type="domain" description="Sulfatase N-terminal" evidence="4">
    <location>
        <begin position="61"/>
        <end position="353"/>
    </location>
</feature>
<dbReference type="PANTHER" id="PTHR42693">
    <property type="entry name" value="ARYLSULFATASE FAMILY MEMBER"/>
    <property type="match status" value="1"/>
</dbReference>
<keyword evidence="3" id="KW-1133">Transmembrane helix</keyword>
<dbReference type="CDD" id="cd16027">
    <property type="entry name" value="SGSH"/>
    <property type="match status" value="1"/>
</dbReference>
<keyword evidence="2" id="KW-0378">Hydrolase</keyword>
<reference evidence="6" key="1">
    <citation type="journal article" date="2019" name="Int. J. Syst. Evol. Microbiol.">
        <title>The Global Catalogue of Microorganisms (GCM) 10K type strain sequencing project: providing services to taxonomists for standard genome sequencing and annotation.</title>
        <authorList>
            <consortium name="The Broad Institute Genomics Platform"/>
            <consortium name="The Broad Institute Genome Sequencing Center for Infectious Disease"/>
            <person name="Wu L."/>
            <person name="Ma J."/>
        </authorList>
    </citation>
    <scope>NUCLEOTIDE SEQUENCE [LARGE SCALE GENOMIC DNA]</scope>
    <source>
        <strain evidence="6">JCM 17759</strain>
    </source>
</reference>
<keyword evidence="3" id="KW-0812">Transmembrane</keyword>
<proteinExistence type="inferred from homology"/>
<keyword evidence="3" id="KW-0472">Membrane</keyword>
<dbReference type="InterPro" id="IPR050738">
    <property type="entry name" value="Sulfatase"/>
</dbReference>
<comment type="caution">
    <text evidence="5">The sequence shown here is derived from an EMBL/GenBank/DDBJ whole genome shotgun (WGS) entry which is preliminary data.</text>
</comment>
<protein>
    <submittedName>
        <fullName evidence="5">Sulfatase</fullName>
    </submittedName>
</protein>
<feature type="transmembrane region" description="Helical" evidence="3">
    <location>
        <begin position="36"/>
        <end position="56"/>
    </location>
</feature>
<evidence type="ECO:0000256" key="2">
    <source>
        <dbReference type="ARBA" id="ARBA00022801"/>
    </source>
</evidence>
<dbReference type="PANTHER" id="PTHR42693:SF53">
    <property type="entry name" value="ENDO-4-O-SULFATASE"/>
    <property type="match status" value="1"/>
</dbReference>
<evidence type="ECO:0000313" key="5">
    <source>
        <dbReference type="EMBL" id="GAA4449032.1"/>
    </source>
</evidence>
<dbReference type="InterPro" id="IPR000917">
    <property type="entry name" value="Sulfatase_N"/>
</dbReference>
<evidence type="ECO:0000259" key="4">
    <source>
        <dbReference type="Pfam" id="PF00884"/>
    </source>
</evidence>
<comment type="similarity">
    <text evidence="1">Belongs to the sulfatase family.</text>
</comment>
<sequence length="524" mass="59338">MVLRAEDGRWGSMRRWLQSPELSSQQLKSKTSMNIATFRILGALLYIVIFAAGAWAEPSRPNILWIVGENFSNDLGCYGQKNVATPNLDALADSGIRYTNAFSTSPVCAPSRSCFMLGMYQTTTDTHHMRSHRDDDFRLPDGIRPLTLRLQDAGYYTANITHLGDEEIGTGKLDLNFVNEGKLYGGAEWDDLKKRQPFFAQINMPEAEYDIYDRKSAEKDRVKWVGEEWHPQVATVENVTPPPYYPDHRIVREEWARYLNSISGTDVRIGKILQRLKADGLDDDTVVIFFADNGRLTARGIHWPFDQGLRVPVIVRDCKNHPFLTQQESPSTVSDRVISLLDMTATTLAIAGVSRPLGMQSRVFAGVESDPPRTYAFAARDRIDETSIRMRSVHDQRYHYIRNYTPGAGFETLNRYKEKCFLVMPLMRQLKADGKLSGVPLALMQPFPDEMLFDTKADPHEVTNLADSDAPEHQAALARMRAALDTWIVESGDRGHIEESPEIVAPFLKEMDDWFGTPAWAKDQ</sequence>
<dbReference type="Proteomes" id="UP001500840">
    <property type="component" value="Unassembled WGS sequence"/>
</dbReference>
<dbReference type="SUPFAM" id="SSF53649">
    <property type="entry name" value="Alkaline phosphatase-like"/>
    <property type="match status" value="1"/>
</dbReference>
<evidence type="ECO:0000256" key="3">
    <source>
        <dbReference type="SAM" id="Phobius"/>
    </source>
</evidence>
<gene>
    <name evidence="5" type="ORF">GCM10023156_13040</name>
</gene>
<keyword evidence="6" id="KW-1185">Reference proteome</keyword>
<dbReference type="EMBL" id="BAABGA010000017">
    <property type="protein sequence ID" value="GAA4449032.1"/>
    <property type="molecule type" value="Genomic_DNA"/>
</dbReference>
<evidence type="ECO:0000313" key="6">
    <source>
        <dbReference type="Proteomes" id="UP001500840"/>
    </source>
</evidence>
<accession>A0ABP8MFD1</accession>
<dbReference type="Pfam" id="PF00884">
    <property type="entry name" value="Sulfatase"/>
    <property type="match status" value="1"/>
</dbReference>
<name>A0ABP8MFD1_9BACT</name>
<dbReference type="InterPro" id="IPR017850">
    <property type="entry name" value="Alkaline_phosphatase_core_sf"/>
</dbReference>
<evidence type="ECO:0000256" key="1">
    <source>
        <dbReference type="ARBA" id="ARBA00008779"/>
    </source>
</evidence>
<dbReference type="Gene3D" id="3.40.720.10">
    <property type="entry name" value="Alkaline Phosphatase, subunit A"/>
    <property type="match status" value="1"/>
</dbReference>
<organism evidence="5 6">
    <name type="scientific">Novipirellula rosea</name>
    <dbReference type="NCBI Taxonomy" id="1031540"/>
    <lineage>
        <taxon>Bacteria</taxon>
        <taxon>Pseudomonadati</taxon>
        <taxon>Planctomycetota</taxon>
        <taxon>Planctomycetia</taxon>
        <taxon>Pirellulales</taxon>
        <taxon>Pirellulaceae</taxon>
        <taxon>Novipirellula</taxon>
    </lineage>
</organism>